<dbReference type="GO" id="GO:0004045">
    <property type="term" value="F:peptidyl-tRNA hydrolase activity"/>
    <property type="evidence" value="ECO:0007669"/>
    <property type="project" value="UniProtKB-EC"/>
</dbReference>
<name>A0ABN4AHT0_RICTP</name>
<comment type="catalytic activity">
    <reaction evidence="7 8">
        <text>an N-acyl-L-alpha-aminoacyl-tRNA + H2O = an N-acyl-L-amino acid + a tRNA + H(+)</text>
        <dbReference type="Rhea" id="RHEA:54448"/>
        <dbReference type="Rhea" id="RHEA-COMP:10123"/>
        <dbReference type="Rhea" id="RHEA-COMP:13883"/>
        <dbReference type="ChEBI" id="CHEBI:15377"/>
        <dbReference type="ChEBI" id="CHEBI:15378"/>
        <dbReference type="ChEBI" id="CHEBI:59874"/>
        <dbReference type="ChEBI" id="CHEBI:78442"/>
        <dbReference type="ChEBI" id="CHEBI:138191"/>
        <dbReference type="EC" id="3.1.1.29"/>
    </reaction>
</comment>
<evidence type="ECO:0000256" key="9">
    <source>
        <dbReference type="RuleBase" id="RU004320"/>
    </source>
</evidence>
<dbReference type="RefSeq" id="WP_011191039.1">
    <property type="nucleotide sequence ID" value="NC_017066.1"/>
</dbReference>
<feature type="binding site" evidence="7">
    <location>
        <position position="113"/>
    </location>
    <ligand>
        <name>tRNA</name>
        <dbReference type="ChEBI" id="CHEBI:17843"/>
    </ligand>
</feature>
<dbReference type="Proteomes" id="UP000007581">
    <property type="component" value="Chromosome"/>
</dbReference>
<dbReference type="PROSITE" id="PS01195">
    <property type="entry name" value="PEPT_TRNA_HYDROL_1"/>
    <property type="match status" value="1"/>
</dbReference>
<evidence type="ECO:0000313" key="10">
    <source>
        <dbReference type="EMBL" id="AFE54437.1"/>
    </source>
</evidence>
<feature type="site" description="Discriminates between blocked and unblocked aminoacyl-tRNA" evidence="7">
    <location>
        <position position="9"/>
    </location>
</feature>
<organism evidence="10 11">
    <name type="scientific">Rickettsia typhi str. TH1527</name>
    <dbReference type="NCBI Taxonomy" id="1003201"/>
    <lineage>
        <taxon>Bacteria</taxon>
        <taxon>Pseudomonadati</taxon>
        <taxon>Pseudomonadota</taxon>
        <taxon>Alphaproteobacteria</taxon>
        <taxon>Rickettsiales</taxon>
        <taxon>Rickettsiaceae</taxon>
        <taxon>Rickettsieae</taxon>
        <taxon>Rickettsia</taxon>
        <taxon>typhus group</taxon>
    </lineage>
</organism>
<protein>
    <recommendedName>
        <fullName evidence="6 7">Peptidyl-tRNA hydrolase</fullName>
        <shortName evidence="7">Pth</shortName>
        <ecNumber evidence="1 7">3.1.1.29</ecNumber>
    </recommendedName>
</protein>
<reference evidence="10" key="1">
    <citation type="submission" date="2012-03" db="EMBL/GenBank/DDBJ databases">
        <authorList>
            <person name="Johnson S.L."/>
            <person name="Sims D."/>
            <person name="Han S."/>
            <person name="Bruce D.C."/>
            <person name="Dasch G.A."/>
        </authorList>
    </citation>
    <scope>NUCLEOTIDE SEQUENCE [LARGE SCALE GENOMIC DNA]</scope>
    <source>
        <strain evidence="10">TH1527</strain>
    </source>
</reference>
<comment type="subcellular location">
    <subcellularLocation>
        <location evidence="7">Cytoplasm</location>
    </subcellularLocation>
</comment>
<dbReference type="InterPro" id="IPR001328">
    <property type="entry name" value="Pept_tRNA_hydro"/>
</dbReference>
<keyword evidence="4 7" id="KW-0694">RNA-binding</keyword>
<dbReference type="InterPro" id="IPR036416">
    <property type="entry name" value="Pept_tRNA_hydro_sf"/>
</dbReference>
<evidence type="ECO:0000256" key="1">
    <source>
        <dbReference type="ARBA" id="ARBA00013260"/>
    </source>
</evidence>
<dbReference type="HAMAP" id="MF_00083">
    <property type="entry name" value="Pept_tRNA_hydro_bact"/>
    <property type="match status" value="1"/>
</dbReference>
<keyword evidence="11" id="KW-1185">Reference proteome</keyword>
<dbReference type="SUPFAM" id="SSF53178">
    <property type="entry name" value="Peptidyl-tRNA hydrolase-like"/>
    <property type="match status" value="1"/>
</dbReference>
<comment type="similarity">
    <text evidence="5 7 9">Belongs to the PTH family.</text>
</comment>
<feature type="site" description="Stabilizes the basic form of H active site to accept a proton" evidence="7">
    <location>
        <position position="92"/>
    </location>
</feature>
<comment type="function">
    <text evidence="7">Hydrolyzes ribosome-free peptidyl-tRNAs (with 1 or more amino acids incorporated), which drop off the ribosome during protein synthesis, or as a result of ribosome stalling.</text>
</comment>
<evidence type="ECO:0000313" key="11">
    <source>
        <dbReference type="Proteomes" id="UP000007581"/>
    </source>
</evidence>
<accession>A0ABN4AHT0</accession>
<dbReference type="EC" id="3.1.1.29" evidence="1 7"/>
<dbReference type="PROSITE" id="PS01196">
    <property type="entry name" value="PEPT_TRNA_HYDROL_2"/>
    <property type="match status" value="1"/>
</dbReference>
<feature type="binding site" evidence="7">
    <location>
        <position position="67"/>
    </location>
    <ligand>
        <name>tRNA</name>
        <dbReference type="ChEBI" id="CHEBI:17843"/>
    </ligand>
</feature>
<evidence type="ECO:0000256" key="6">
    <source>
        <dbReference type="ARBA" id="ARBA00050038"/>
    </source>
</evidence>
<comment type="subunit">
    <text evidence="7">Monomer.</text>
</comment>
<keyword evidence="2 7" id="KW-0820">tRNA-binding</keyword>
<sequence>MILVIGLGNPGIVYQYTRHNIGFIAIERIANKYHLSFSTKQKFNCKIAEAIIDRQKICFIKPTTYMNLSGKSVILVKTYYNINYEKVFVIHDDIDLEIGRIKFKTGGSNGGHNGLKSIDSIIGSHYNRIRIGIGRPQNNHDVADYVLSNFSESEYKTVMQSIDNVANNFGLILEHKLAEFKNKIV</sequence>
<dbReference type="InterPro" id="IPR018171">
    <property type="entry name" value="Pept_tRNA_hydro_CS"/>
</dbReference>
<dbReference type="Pfam" id="PF01195">
    <property type="entry name" value="Pept_tRNA_hydro"/>
    <property type="match status" value="1"/>
</dbReference>
<dbReference type="NCBIfam" id="TIGR00447">
    <property type="entry name" value="pth"/>
    <property type="match status" value="1"/>
</dbReference>
<evidence type="ECO:0000256" key="5">
    <source>
        <dbReference type="ARBA" id="ARBA00038063"/>
    </source>
</evidence>
<evidence type="ECO:0000256" key="3">
    <source>
        <dbReference type="ARBA" id="ARBA00022801"/>
    </source>
</evidence>
<evidence type="ECO:0000256" key="2">
    <source>
        <dbReference type="ARBA" id="ARBA00022555"/>
    </source>
</evidence>
<keyword evidence="7" id="KW-0963">Cytoplasm</keyword>
<comment type="function">
    <text evidence="7">Catalyzes the release of premature peptidyl moieties from peptidyl-tRNA molecules trapped in stalled 50S ribosomal subunits, and thus maintains levels of free tRNAs and 50S ribosomes.</text>
</comment>
<gene>
    <name evidence="7" type="primary">pth</name>
    <name evidence="10" type="ORF">RTTH1527_02860</name>
</gene>
<dbReference type="CDD" id="cd00462">
    <property type="entry name" value="PTH"/>
    <property type="match status" value="1"/>
</dbReference>
<dbReference type="EMBL" id="CP003397">
    <property type="protein sequence ID" value="AFE54437.1"/>
    <property type="molecule type" value="Genomic_DNA"/>
</dbReference>
<feature type="active site" description="Proton acceptor" evidence="7">
    <location>
        <position position="19"/>
    </location>
</feature>
<evidence type="ECO:0000256" key="4">
    <source>
        <dbReference type="ARBA" id="ARBA00022884"/>
    </source>
</evidence>
<keyword evidence="3 7" id="KW-0378">Hydrolase</keyword>
<dbReference type="PANTHER" id="PTHR17224">
    <property type="entry name" value="PEPTIDYL-TRNA HYDROLASE"/>
    <property type="match status" value="1"/>
</dbReference>
<proteinExistence type="inferred from homology"/>
<evidence type="ECO:0000256" key="8">
    <source>
        <dbReference type="RuleBase" id="RU000673"/>
    </source>
</evidence>
<evidence type="ECO:0000256" key="7">
    <source>
        <dbReference type="HAMAP-Rule" id="MF_00083"/>
    </source>
</evidence>
<dbReference type="PANTHER" id="PTHR17224:SF1">
    <property type="entry name" value="PEPTIDYL-TRNA HYDROLASE"/>
    <property type="match status" value="1"/>
</dbReference>
<feature type="binding site" evidence="7">
    <location>
        <position position="14"/>
    </location>
    <ligand>
        <name>tRNA</name>
        <dbReference type="ChEBI" id="CHEBI:17843"/>
    </ligand>
</feature>
<feature type="binding site" evidence="7">
    <location>
        <position position="65"/>
    </location>
    <ligand>
        <name>tRNA</name>
        <dbReference type="ChEBI" id="CHEBI:17843"/>
    </ligand>
</feature>
<dbReference type="Gene3D" id="3.40.50.1470">
    <property type="entry name" value="Peptidyl-tRNA hydrolase"/>
    <property type="match status" value="1"/>
</dbReference>